<feature type="domain" description="HTH araC/xylS-type" evidence="4">
    <location>
        <begin position="14"/>
        <end position="111"/>
    </location>
</feature>
<organism evidence="5 6">
    <name type="scientific">Klugiella xanthotipulae</name>
    <dbReference type="NCBI Taxonomy" id="244735"/>
    <lineage>
        <taxon>Bacteria</taxon>
        <taxon>Bacillati</taxon>
        <taxon>Actinomycetota</taxon>
        <taxon>Actinomycetes</taxon>
        <taxon>Micrococcales</taxon>
        <taxon>Microbacteriaceae</taxon>
        <taxon>Klugiella</taxon>
    </lineage>
</organism>
<dbReference type="InterPro" id="IPR018060">
    <property type="entry name" value="HTH_AraC"/>
</dbReference>
<sequence length="297" mass="33680">MRAQDWVSYEESFDIVLDHIYEHLDEPLDLIRLARIAGMSPRHWHRVFTAAFGESLASLVKRVRIQRALTLLTGELPIRRIASVCGYPDVSSFTRAFRSAVGVTPAAYREDGGHIELRIARITGDPQRFNVHEIEAPPIRCIAMRHRGSFLEIDRAFHDLRLWQLAQGLNPEEEQMYGVYLSDPSSTPEEQLESLACTTVPRGFTAEPRPLSHDAATPERFTLRGGPYAVLTHVGAYADMPDSYAWLLGCWVPHSQRQLSDDPILERYVTHPKESSPTDITTELLLPLSTRRSTKPR</sequence>
<dbReference type="Pfam" id="PF12833">
    <property type="entry name" value="HTH_18"/>
    <property type="match status" value="1"/>
</dbReference>
<evidence type="ECO:0000256" key="3">
    <source>
        <dbReference type="ARBA" id="ARBA00023163"/>
    </source>
</evidence>
<dbReference type="PANTHER" id="PTHR40055:SF1">
    <property type="entry name" value="TRANSCRIPTIONAL REGULATOR YGIV-RELATED"/>
    <property type="match status" value="1"/>
</dbReference>
<dbReference type="PROSITE" id="PS01124">
    <property type="entry name" value="HTH_ARAC_FAMILY_2"/>
    <property type="match status" value="1"/>
</dbReference>
<dbReference type="GO" id="GO:0043565">
    <property type="term" value="F:sequence-specific DNA binding"/>
    <property type="evidence" value="ECO:0007669"/>
    <property type="project" value="InterPro"/>
</dbReference>
<keyword evidence="2" id="KW-0238">DNA-binding</keyword>
<evidence type="ECO:0000259" key="4">
    <source>
        <dbReference type="PROSITE" id="PS01124"/>
    </source>
</evidence>
<gene>
    <name evidence="5" type="ORF">FB466_0035</name>
</gene>
<name>A0A543I3S5_9MICO</name>
<keyword evidence="6" id="KW-1185">Reference proteome</keyword>
<dbReference type="AlphaFoldDB" id="A0A543I3S5"/>
<accession>A0A543I3S5</accession>
<proteinExistence type="predicted"/>
<dbReference type="Gene3D" id="1.10.10.60">
    <property type="entry name" value="Homeodomain-like"/>
    <property type="match status" value="1"/>
</dbReference>
<dbReference type="OrthoDB" id="161473at2"/>
<dbReference type="SUPFAM" id="SSF46689">
    <property type="entry name" value="Homeodomain-like"/>
    <property type="match status" value="2"/>
</dbReference>
<dbReference type="SMART" id="SM00871">
    <property type="entry name" value="AraC_E_bind"/>
    <property type="match status" value="1"/>
</dbReference>
<evidence type="ECO:0000256" key="1">
    <source>
        <dbReference type="ARBA" id="ARBA00023015"/>
    </source>
</evidence>
<dbReference type="SUPFAM" id="SSF55136">
    <property type="entry name" value="Probable bacterial effector-binding domain"/>
    <property type="match status" value="1"/>
</dbReference>
<dbReference type="PROSITE" id="PS00041">
    <property type="entry name" value="HTH_ARAC_FAMILY_1"/>
    <property type="match status" value="1"/>
</dbReference>
<dbReference type="InterPro" id="IPR050908">
    <property type="entry name" value="SmbC-like"/>
</dbReference>
<dbReference type="InterPro" id="IPR009057">
    <property type="entry name" value="Homeodomain-like_sf"/>
</dbReference>
<dbReference type="InterPro" id="IPR020449">
    <property type="entry name" value="Tscrpt_reg_AraC-type_HTH"/>
</dbReference>
<keyword evidence="1" id="KW-0805">Transcription regulation</keyword>
<dbReference type="GO" id="GO:0003700">
    <property type="term" value="F:DNA-binding transcription factor activity"/>
    <property type="evidence" value="ECO:0007669"/>
    <property type="project" value="InterPro"/>
</dbReference>
<dbReference type="Pfam" id="PF06445">
    <property type="entry name" value="GyrI-like"/>
    <property type="match status" value="1"/>
</dbReference>
<reference evidence="5 6" key="1">
    <citation type="submission" date="2019-06" db="EMBL/GenBank/DDBJ databases">
        <title>Sequencing the genomes of 1000 actinobacteria strains.</title>
        <authorList>
            <person name="Klenk H.-P."/>
        </authorList>
    </citation>
    <scope>NUCLEOTIDE SEQUENCE [LARGE SCALE GENOMIC DNA]</scope>
    <source>
        <strain evidence="5 6">DSM 18031</strain>
    </source>
</reference>
<evidence type="ECO:0000313" key="6">
    <source>
        <dbReference type="Proteomes" id="UP000318331"/>
    </source>
</evidence>
<dbReference type="PRINTS" id="PR00032">
    <property type="entry name" value="HTHARAC"/>
</dbReference>
<protein>
    <submittedName>
        <fullName evidence="5">AraC family transcriptional regulator</fullName>
    </submittedName>
</protein>
<evidence type="ECO:0000256" key="2">
    <source>
        <dbReference type="ARBA" id="ARBA00023125"/>
    </source>
</evidence>
<evidence type="ECO:0000313" key="5">
    <source>
        <dbReference type="EMBL" id="TQM65244.1"/>
    </source>
</evidence>
<dbReference type="RefSeq" id="WP_141914897.1">
    <property type="nucleotide sequence ID" value="NZ_BAAAYS010000018.1"/>
</dbReference>
<dbReference type="InterPro" id="IPR010499">
    <property type="entry name" value="AraC_E-bd"/>
</dbReference>
<dbReference type="InterPro" id="IPR029442">
    <property type="entry name" value="GyrI-like"/>
</dbReference>
<dbReference type="Gene3D" id="3.20.80.10">
    <property type="entry name" value="Regulatory factor, effector binding domain"/>
    <property type="match status" value="1"/>
</dbReference>
<dbReference type="PANTHER" id="PTHR40055">
    <property type="entry name" value="TRANSCRIPTIONAL REGULATOR YGIV-RELATED"/>
    <property type="match status" value="1"/>
</dbReference>
<comment type="caution">
    <text evidence="5">The sequence shown here is derived from an EMBL/GenBank/DDBJ whole genome shotgun (WGS) entry which is preliminary data.</text>
</comment>
<dbReference type="EMBL" id="VFPN01000001">
    <property type="protein sequence ID" value="TQM65244.1"/>
    <property type="molecule type" value="Genomic_DNA"/>
</dbReference>
<dbReference type="InterPro" id="IPR018062">
    <property type="entry name" value="HTH_AraC-typ_CS"/>
</dbReference>
<dbReference type="InterPro" id="IPR011256">
    <property type="entry name" value="Reg_factor_effector_dom_sf"/>
</dbReference>
<dbReference type="SMART" id="SM00342">
    <property type="entry name" value="HTH_ARAC"/>
    <property type="match status" value="1"/>
</dbReference>
<keyword evidence="3" id="KW-0804">Transcription</keyword>
<dbReference type="Proteomes" id="UP000318331">
    <property type="component" value="Unassembled WGS sequence"/>
</dbReference>